<dbReference type="OrthoDB" id="6120471at2"/>
<sequence length="96" mass="11073">MKMHDLVSHSDGSHQPEIHIQSHHEGVYFTVQVMMDEQKHQLQGHNGKPIVFRDEESARNLLQQAGIHQVQSRRVNSCFNSIVHKTFNSNFSTRLA</sequence>
<organism evidence="1 2">
    <name type="scientific">Oceanospirillum multiglobuliferum</name>
    <dbReference type="NCBI Taxonomy" id="64969"/>
    <lineage>
        <taxon>Bacteria</taxon>
        <taxon>Pseudomonadati</taxon>
        <taxon>Pseudomonadota</taxon>
        <taxon>Gammaproteobacteria</taxon>
        <taxon>Oceanospirillales</taxon>
        <taxon>Oceanospirillaceae</taxon>
        <taxon>Oceanospirillum</taxon>
    </lineage>
</organism>
<protein>
    <submittedName>
        <fullName evidence="1">Uncharacterized protein</fullName>
    </submittedName>
</protein>
<proteinExistence type="predicted"/>
<name>A0A1T4RI92_9GAMM</name>
<dbReference type="AlphaFoldDB" id="A0A1T4RI92"/>
<accession>A0A1T4RI92</accession>
<dbReference type="Pfam" id="PF20090">
    <property type="entry name" value="DUF6482"/>
    <property type="match status" value="1"/>
</dbReference>
<reference evidence="1 2" key="1">
    <citation type="submission" date="2017-01" db="EMBL/GenBank/DDBJ databases">
        <title>Genome Sequencing of a Marine Spirillum, Oceanospirillum multiglobuliferum ATCC 33336, from Japan.</title>
        <authorList>
            <person name="Carney J.G."/>
            <person name="Trachtenberg A.M."/>
            <person name="Rheaume B.A."/>
            <person name="Linnane J.D."/>
            <person name="Pitts N.L."/>
            <person name="Mykles D.L."/>
            <person name="Maclea K.S."/>
        </authorList>
    </citation>
    <scope>NUCLEOTIDE SEQUENCE [LARGE SCALE GENOMIC DNA]</scope>
    <source>
        <strain evidence="1 2">ATCC 33336</strain>
    </source>
</reference>
<dbReference type="EMBL" id="MTSM01000018">
    <property type="protein sequence ID" value="OPX54797.1"/>
    <property type="molecule type" value="Genomic_DNA"/>
</dbReference>
<dbReference type="STRING" id="64969.SAMN02745127_02389"/>
<dbReference type="InterPro" id="IPR045508">
    <property type="entry name" value="DUF6482"/>
</dbReference>
<evidence type="ECO:0000313" key="2">
    <source>
        <dbReference type="Proteomes" id="UP000191418"/>
    </source>
</evidence>
<dbReference type="Proteomes" id="UP000191418">
    <property type="component" value="Unassembled WGS sequence"/>
</dbReference>
<dbReference type="RefSeq" id="WP_078745946.1">
    <property type="nucleotide sequence ID" value="NZ_FUXG01000017.1"/>
</dbReference>
<comment type="caution">
    <text evidence="1">The sequence shown here is derived from an EMBL/GenBank/DDBJ whole genome shotgun (WGS) entry which is preliminary data.</text>
</comment>
<keyword evidence="2" id="KW-1185">Reference proteome</keyword>
<evidence type="ECO:0000313" key="1">
    <source>
        <dbReference type="EMBL" id="OPX54797.1"/>
    </source>
</evidence>
<gene>
    <name evidence="1" type="ORF">BTE48_12300</name>
</gene>